<dbReference type="Proteomes" id="UP001156670">
    <property type="component" value="Unassembled WGS sequence"/>
</dbReference>
<sequence>MFKIEGLDELTRQLSEAEQAIASIDGDLGAVNFDPHDSASIERAIQAAETLVDEKLKAYAGNSLVESLVEQMKEQLRQGIIDKAAQARTEQG</sequence>
<dbReference type="EMBL" id="BSOB01000005">
    <property type="protein sequence ID" value="GLQ91602.1"/>
    <property type="molecule type" value="Genomic_DNA"/>
</dbReference>
<reference evidence="2" key="1">
    <citation type="journal article" date="2019" name="Int. J. Syst. Evol. Microbiol.">
        <title>The Global Catalogue of Microorganisms (GCM) 10K type strain sequencing project: providing services to taxonomists for standard genome sequencing and annotation.</title>
        <authorList>
            <consortium name="The Broad Institute Genomics Platform"/>
            <consortium name="The Broad Institute Genome Sequencing Center for Infectious Disease"/>
            <person name="Wu L."/>
            <person name="Ma J."/>
        </authorList>
    </citation>
    <scope>NUCLEOTIDE SEQUENCE [LARGE SCALE GENOMIC DNA]</scope>
    <source>
        <strain evidence="2">NBRC 111980</strain>
    </source>
</reference>
<name>A0ABQ5XJR6_9GAMM</name>
<accession>A0ABQ5XJR6</accession>
<organism evidence="1 2">
    <name type="scientific">Dyella acidisoli</name>
    <dbReference type="NCBI Taxonomy" id="1867834"/>
    <lineage>
        <taxon>Bacteria</taxon>
        <taxon>Pseudomonadati</taxon>
        <taxon>Pseudomonadota</taxon>
        <taxon>Gammaproteobacteria</taxon>
        <taxon>Lysobacterales</taxon>
        <taxon>Rhodanobacteraceae</taxon>
        <taxon>Dyella</taxon>
    </lineage>
</organism>
<evidence type="ECO:0000313" key="2">
    <source>
        <dbReference type="Proteomes" id="UP001156670"/>
    </source>
</evidence>
<evidence type="ECO:0000313" key="1">
    <source>
        <dbReference type="EMBL" id="GLQ91602.1"/>
    </source>
</evidence>
<keyword evidence="2" id="KW-1185">Reference proteome</keyword>
<dbReference type="RefSeq" id="WP_284319367.1">
    <property type="nucleotide sequence ID" value="NZ_BSOB01000005.1"/>
</dbReference>
<comment type="caution">
    <text evidence="1">The sequence shown here is derived from an EMBL/GenBank/DDBJ whole genome shotgun (WGS) entry which is preliminary data.</text>
</comment>
<protein>
    <submittedName>
        <fullName evidence="1">Uncharacterized protein</fullName>
    </submittedName>
</protein>
<proteinExistence type="predicted"/>
<gene>
    <name evidence="1" type="ORF">GCM10007901_05520</name>
</gene>